<dbReference type="EMBL" id="CAJVPQ010001996">
    <property type="protein sequence ID" value="CAG8578887.1"/>
    <property type="molecule type" value="Genomic_DNA"/>
</dbReference>
<dbReference type="Proteomes" id="UP000789570">
    <property type="component" value="Unassembled WGS sequence"/>
</dbReference>
<name>A0A9N9G465_9GLOM</name>
<evidence type="ECO:0000256" key="1">
    <source>
        <dbReference type="SAM" id="MobiDB-lite"/>
    </source>
</evidence>
<evidence type="ECO:0000313" key="2">
    <source>
        <dbReference type="EMBL" id="CAG8578887.1"/>
    </source>
</evidence>
<comment type="caution">
    <text evidence="2">The sequence shown here is derived from an EMBL/GenBank/DDBJ whole genome shotgun (WGS) entry which is preliminary data.</text>
</comment>
<proteinExistence type="predicted"/>
<organism evidence="2 3">
    <name type="scientific">Funneliformis caledonium</name>
    <dbReference type="NCBI Taxonomy" id="1117310"/>
    <lineage>
        <taxon>Eukaryota</taxon>
        <taxon>Fungi</taxon>
        <taxon>Fungi incertae sedis</taxon>
        <taxon>Mucoromycota</taxon>
        <taxon>Glomeromycotina</taxon>
        <taxon>Glomeromycetes</taxon>
        <taxon>Glomerales</taxon>
        <taxon>Glomeraceae</taxon>
        <taxon>Funneliformis</taxon>
    </lineage>
</organism>
<feature type="region of interest" description="Disordered" evidence="1">
    <location>
        <begin position="114"/>
        <end position="149"/>
    </location>
</feature>
<evidence type="ECO:0000313" key="3">
    <source>
        <dbReference type="Proteomes" id="UP000789570"/>
    </source>
</evidence>
<sequence>MEENLAFKRKVPLYPDSQKNFGITSATQFYELTNIVNTSQPFDKQAYNELLNLEIFEFNQENYNNVKSIFEQEAASDDDNASGIACLSNCFPDGILRIEAIFLQDVISIQKKNSHQAISDKQTPTDSTNIVDQDGSPKKKQRQTHHETKLEEKELLELLVTYSEYPTSDQINQVGETLGNEWDKNQINQYISRHRRNKNNNHE</sequence>
<reference evidence="2" key="1">
    <citation type="submission" date="2021-06" db="EMBL/GenBank/DDBJ databases">
        <authorList>
            <person name="Kallberg Y."/>
            <person name="Tangrot J."/>
            <person name="Rosling A."/>
        </authorList>
    </citation>
    <scope>NUCLEOTIDE SEQUENCE</scope>
    <source>
        <strain evidence="2">UK204</strain>
    </source>
</reference>
<gene>
    <name evidence="2" type="ORF">FCALED_LOCUS7489</name>
</gene>
<dbReference type="AlphaFoldDB" id="A0A9N9G465"/>
<dbReference type="OrthoDB" id="2414835at2759"/>
<keyword evidence="3" id="KW-1185">Reference proteome</keyword>
<protein>
    <submittedName>
        <fullName evidence="2">67_t:CDS:1</fullName>
    </submittedName>
</protein>
<accession>A0A9N9G465</accession>
<feature type="compositionally biased region" description="Polar residues" evidence="1">
    <location>
        <begin position="115"/>
        <end position="131"/>
    </location>
</feature>